<proteinExistence type="predicted"/>
<evidence type="ECO:0000313" key="1">
    <source>
        <dbReference type="EMBL" id="CEK81996.1"/>
    </source>
</evidence>
<reference evidence="1" key="1">
    <citation type="submission" date="2014-12" db="EMBL/GenBank/DDBJ databases">
        <title>Insight into the proteome of Arion vulgaris.</title>
        <authorList>
            <person name="Aradska J."/>
            <person name="Bulat T."/>
            <person name="Smidak R."/>
            <person name="Sarate P."/>
            <person name="Gangsoo J."/>
            <person name="Sialana F."/>
            <person name="Bilban M."/>
            <person name="Lubec G."/>
        </authorList>
    </citation>
    <scope>NUCLEOTIDE SEQUENCE</scope>
    <source>
        <tissue evidence="1">Skin</tissue>
    </source>
</reference>
<name>A0A0B7APT9_9EUPU</name>
<dbReference type="AlphaFoldDB" id="A0A0B7APT9"/>
<feature type="non-terminal residue" evidence="1">
    <location>
        <position position="1"/>
    </location>
</feature>
<dbReference type="EMBL" id="HACG01035131">
    <property type="protein sequence ID" value="CEK81996.1"/>
    <property type="molecule type" value="Transcribed_RNA"/>
</dbReference>
<accession>A0A0B7APT9</accession>
<organism evidence="1">
    <name type="scientific">Arion vulgaris</name>
    <dbReference type="NCBI Taxonomy" id="1028688"/>
    <lineage>
        <taxon>Eukaryota</taxon>
        <taxon>Metazoa</taxon>
        <taxon>Spiralia</taxon>
        <taxon>Lophotrochozoa</taxon>
        <taxon>Mollusca</taxon>
        <taxon>Gastropoda</taxon>
        <taxon>Heterobranchia</taxon>
        <taxon>Euthyneura</taxon>
        <taxon>Panpulmonata</taxon>
        <taxon>Eupulmonata</taxon>
        <taxon>Stylommatophora</taxon>
        <taxon>Helicina</taxon>
        <taxon>Arionoidea</taxon>
        <taxon>Arionidae</taxon>
        <taxon>Arion</taxon>
    </lineage>
</organism>
<sequence>GTPPAENITESMNFIALTTSQAISGKNASVNRTMWSRFNPATFGMQDNNLATEIPNYVVLHNSAKLSQLLCK</sequence>
<protein>
    <submittedName>
        <fullName evidence="1">Uncharacterized protein</fullName>
    </submittedName>
</protein>
<gene>
    <name evidence="1" type="primary">ORF129071</name>
</gene>